<feature type="domain" description="DRBM" evidence="17">
    <location>
        <begin position="157"/>
        <end position="225"/>
    </location>
</feature>
<evidence type="ECO:0000256" key="1">
    <source>
        <dbReference type="ARBA" id="ARBA00000109"/>
    </source>
</evidence>
<keyword evidence="13 15" id="KW-0460">Magnesium</keyword>
<comment type="subcellular location">
    <subcellularLocation>
        <location evidence="2 15">Cytoplasm</location>
    </subcellularLocation>
</comment>
<dbReference type="InterPro" id="IPR011907">
    <property type="entry name" value="RNase_III"/>
</dbReference>
<dbReference type="PANTHER" id="PTHR11207:SF0">
    <property type="entry name" value="RIBONUCLEASE 3"/>
    <property type="match status" value="1"/>
</dbReference>
<dbReference type="SMART" id="SM00358">
    <property type="entry name" value="DSRM"/>
    <property type="match status" value="1"/>
</dbReference>
<dbReference type="GO" id="GO:0006397">
    <property type="term" value="P:mRNA processing"/>
    <property type="evidence" value="ECO:0007669"/>
    <property type="project" value="UniProtKB-UniRule"/>
</dbReference>
<keyword evidence="9 15" id="KW-0540">Nuclease</keyword>
<feature type="region of interest" description="Disordered" evidence="16">
    <location>
        <begin position="203"/>
        <end position="229"/>
    </location>
</feature>
<evidence type="ECO:0000256" key="12">
    <source>
        <dbReference type="ARBA" id="ARBA00022801"/>
    </source>
</evidence>
<evidence type="ECO:0000313" key="19">
    <source>
        <dbReference type="EMBL" id="MDR6892850.1"/>
    </source>
</evidence>
<comment type="caution">
    <text evidence="19">The sequence shown here is derived from an EMBL/GenBank/DDBJ whole genome shotgun (WGS) entry which is preliminary data.</text>
</comment>
<keyword evidence="11 15" id="KW-0255">Endonuclease</keyword>
<feature type="binding site" evidence="15">
    <location>
        <position position="43"/>
    </location>
    <ligand>
        <name>Mg(2+)</name>
        <dbReference type="ChEBI" id="CHEBI:18420"/>
    </ligand>
</feature>
<keyword evidence="12 15" id="KW-0378">Hydrolase</keyword>
<feature type="binding site" evidence="15">
    <location>
        <position position="116"/>
    </location>
    <ligand>
        <name>Mg(2+)</name>
        <dbReference type="ChEBI" id="CHEBI:18420"/>
    </ligand>
</feature>
<keyword evidence="20" id="KW-1185">Reference proteome</keyword>
<evidence type="ECO:0000256" key="6">
    <source>
        <dbReference type="ARBA" id="ARBA00022552"/>
    </source>
</evidence>
<keyword evidence="15" id="KW-0699">rRNA-binding</keyword>
<evidence type="ECO:0000256" key="2">
    <source>
        <dbReference type="ARBA" id="ARBA00004496"/>
    </source>
</evidence>
<keyword evidence="14 15" id="KW-0694">RNA-binding</keyword>
<dbReference type="GO" id="GO:0006364">
    <property type="term" value="P:rRNA processing"/>
    <property type="evidence" value="ECO:0007669"/>
    <property type="project" value="UniProtKB-UniRule"/>
</dbReference>
<evidence type="ECO:0000256" key="14">
    <source>
        <dbReference type="ARBA" id="ARBA00022884"/>
    </source>
</evidence>
<evidence type="ECO:0000256" key="3">
    <source>
        <dbReference type="ARBA" id="ARBA00010183"/>
    </source>
</evidence>
<dbReference type="Gene3D" id="3.30.160.20">
    <property type="match status" value="1"/>
</dbReference>
<evidence type="ECO:0000256" key="16">
    <source>
        <dbReference type="SAM" id="MobiDB-lite"/>
    </source>
</evidence>
<dbReference type="NCBIfam" id="TIGR02191">
    <property type="entry name" value="RNaseIII"/>
    <property type="match status" value="1"/>
</dbReference>
<dbReference type="SMART" id="SM00535">
    <property type="entry name" value="RIBOc"/>
    <property type="match status" value="1"/>
</dbReference>
<dbReference type="HAMAP" id="MF_00104">
    <property type="entry name" value="RNase_III"/>
    <property type="match status" value="1"/>
</dbReference>
<dbReference type="GO" id="GO:0042802">
    <property type="term" value="F:identical protein binding"/>
    <property type="evidence" value="ECO:0007669"/>
    <property type="project" value="UniProtKB-ARBA"/>
</dbReference>
<keyword evidence="10 15" id="KW-0479">Metal-binding</keyword>
<evidence type="ECO:0000256" key="5">
    <source>
        <dbReference type="ARBA" id="ARBA00022490"/>
    </source>
</evidence>
<dbReference type="InterPro" id="IPR014720">
    <property type="entry name" value="dsRBD_dom"/>
</dbReference>
<dbReference type="InterPro" id="IPR036389">
    <property type="entry name" value="RNase_III_sf"/>
</dbReference>
<comment type="subunit">
    <text evidence="4 15">Homodimer.</text>
</comment>
<dbReference type="SUPFAM" id="SSF69065">
    <property type="entry name" value="RNase III domain-like"/>
    <property type="match status" value="1"/>
</dbReference>
<keyword evidence="6 15" id="KW-0698">rRNA processing</keyword>
<reference evidence="19" key="1">
    <citation type="submission" date="2023-07" db="EMBL/GenBank/DDBJ databases">
        <title>Sequencing the genomes of 1000 actinobacteria strains.</title>
        <authorList>
            <person name="Klenk H.-P."/>
        </authorList>
    </citation>
    <scope>NUCLEOTIDE SEQUENCE</scope>
    <source>
        <strain evidence="19">DSM 13988</strain>
    </source>
</reference>
<evidence type="ECO:0000256" key="15">
    <source>
        <dbReference type="HAMAP-Rule" id="MF_00104"/>
    </source>
</evidence>
<dbReference type="EC" id="3.1.26.3" evidence="15"/>
<sequence length="229" mass="24777">MTSYEDLAKRLGVNLDTETLRLALTHRSYAYEHGGCPHNERLEFLGDSVLGLSITNLLYRSFPDRSEGELAKLRAAVVSSKALARVARAIDLGEHILLGEGEIKTAGRDKTSILADTMEAIFGAVYLSLGFVEAEALVLRLVAPLLDDKDAIGAGMDWKTVIQEHAAQAGMGAVVYVVEGEGPDHQRTFTAEVLIGGTAYGTGTGRSKKEAERAAAEHAWERLDPERRA</sequence>
<dbReference type="GO" id="GO:0005737">
    <property type="term" value="C:cytoplasm"/>
    <property type="evidence" value="ECO:0007669"/>
    <property type="project" value="UniProtKB-SubCell"/>
</dbReference>
<dbReference type="RefSeq" id="WP_309852517.1">
    <property type="nucleotide sequence ID" value="NZ_BAAAIU010000004.1"/>
</dbReference>
<dbReference type="Pfam" id="PF00035">
    <property type="entry name" value="dsrm"/>
    <property type="match status" value="1"/>
</dbReference>
<evidence type="ECO:0000256" key="13">
    <source>
        <dbReference type="ARBA" id="ARBA00022842"/>
    </source>
</evidence>
<comment type="cofactor">
    <cofactor evidence="15">
        <name>Mg(2+)</name>
        <dbReference type="ChEBI" id="CHEBI:18420"/>
    </cofactor>
</comment>
<evidence type="ECO:0000256" key="11">
    <source>
        <dbReference type="ARBA" id="ARBA00022759"/>
    </source>
</evidence>
<dbReference type="GO" id="GO:0019843">
    <property type="term" value="F:rRNA binding"/>
    <property type="evidence" value="ECO:0007669"/>
    <property type="project" value="UniProtKB-KW"/>
</dbReference>
<keyword evidence="8 15" id="KW-0819">tRNA processing</keyword>
<dbReference type="GO" id="GO:0046872">
    <property type="term" value="F:metal ion binding"/>
    <property type="evidence" value="ECO:0007669"/>
    <property type="project" value="UniProtKB-KW"/>
</dbReference>
<dbReference type="AlphaFoldDB" id="A0AAE3YIJ7"/>
<feature type="active site" evidence="15">
    <location>
        <position position="119"/>
    </location>
</feature>
<evidence type="ECO:0000256" key="10">
    <source>
        <dbReference type="ARBA" id="ARBA00022723"/>
    </source>
</evidence>
<dbReference type="Gene3D" id="1.10.1520.10">
    <property type="entry name" value="Ribonuclease III domain"/>
    <property type="match status" value="1"/>
</dbReference>
<dbReference type="GO" id="GO:0004525">
    <property type="term" value="F:ribonuclease III activity"/>
    <property type="evidence" value="ECO:0007669"/>
    <property type="project" value="UniProtKB-UniRule"/>
</dbReference>
<keyword evidence="5 15" id="KW-0963">Cytoplasm</keyword>
<dbReference type="FunFam" id="3.30.160.20:FF:000003">
    <property type="entry name" value="Ribonuclease 3"/>
    <property type="match status" value="1"/>
</dbReference>
<feature type="compositionally biased region" description="Basic and acidic residues" evidence="16">
    <location>
        <begin position="207"/>
        <end position="229"/>
    </location>
</feature>
<dbReference type="Pfam" id="PF14622">
    <property type="entry name" value="Ribonucleas_3_3"/>
    <property type="match status" value="1"/>
</dbReference>
<evidence type="ECO:0000313" key="20">
    <source>
        <dbReference type="Proteomes" id="UP001247307"/>
    </source>
</evidence>
<protein>
    <recommendedName>
        <fullName evidence="15">Ribonuclease 3</fullName>
        <ecNumber evidence="15">3.1.26.3</ecNumber>
    </recommendedName>
    <alternativeName>
        <fullName evidence="15">Ribonuclease III</fullName>
        <shortName evidence="15">RNase III</shortName>
    </alternativeName>
</protein>
<evidence type="ECO:0000256" key="9">
    <source>
        <dbReference type="ARBA" id="ARBA00022722"/>
    </source>
</evidence>
<feature type="domain" description="RNase III" evidence="18">
    <location>
        <begin position="4"/>
        <end position="130"/>
    </location>
</feature>
<dbReference type="FunFam" id="1.10.1520.10:FF:000001">
    <property type="entry name" value="Ribonuclease 3"/>
    <property type="match status" value="1"/>
</dbReference>
<proteinExistence type="inferred from homology"/>
<dbReference type="InterPro" id="IPR000999">
    <property type="entry name" value="RNase_III_dom"/>
</dbReference>
<evidence type="ECO:0000256" key="7">
    <source>
        <dbReference type="ARBA" id="ARBA00022664"/>
    </source>
</evidence>
<comment type="similarity">
    <text evidence="3">Belongs to the ribonuclease III family.</text>
</comment>
<evidence type="ECO:0000256" key="4">
    <source>
        <dbReference type="ARBA" id="ARBA00011738"/>
    </source>
</evidence>
<dbReference type="CDD" id="cd00593">
    <property type="entry name" value="RIBOc"/>
    <property type="match status" value="1"/>
</dbReference>
<dbReference type="PROSITE" id="PS50137">
    <property type="entry name" value="DS_RBD"/>
    <property type="match status" value="1"/>
</dbReference>
<name>A0AAE3YIJ7_9MICC</name>
<dbReference type="PROSITE" id="PS00517">
    <property type="entry name" value="RNASE_3_1"/>
    <property type="match status" value="1"/>
</dbReference>
<evidence type="ECO:0000259" key="18">
    <source>
        <dbReference type="PROSITE" id="PS50142"/>
    </source>
</evidence>
<comment type="catalytic activity">
    <reaction evidence="1 15">
        <text>Endonucleolytic cleavage to 5'-phosphomonoester.</text>
        <dbReference type="EC" id="3.1.26.3"/>
    </reaction>
</comment>
<dbReference type="PROSITE" id="PS50142">
    <property type="entry name" value="RNASE_3_2"/>
    <property type="match status" value="1"/>
</dbReference>
<dbReference type="SUPFAM" id="SSF54768">
    <property type="entry name" value="dsRNA-binding domain-like"/>
    <property type="match status" value="1"/>
</dbReference>
<dbReference type="GO" id="GO:0008033">
    <property type="term" value="P:tRNA processing"/>
    <property type="evidence" value="ECO:0007669"/>
    <property type="project" value="UniProtKB-KW"/>
</dbReference>
<feature type="active site" evidence="15">
    <location>
        <position position="47"/>
    </location>
</feature>
<dbReference type="EMBL" id="JAVDUI010000001">
    <property type="protein sequence ID" value="MDR6892850.1"/>
    <property type="molecule type" value="Genomic_DNA"/>
</dbReference>
<dbReference type="GO" id="GO:0003725">
    <property type="term" value="F:double-stranded RNA binding"/>
    <property type="evidence" value="ECO:0007669"/>
    <property type="project" value="TreeGrafter"/>
</dbReference>
<dbReference type="PANTHER" id="PTHR11207">
    <property type="entry name" value="RIBONUCLEASE III"/>
    <property type="match status" value="1"/>
</dbReference>
<organism evidence="19 20">
    <name type="scientific">Falsarthrobacter nasiphocae</name>
    <dbReference type="NCBI Taxonomy" id="189863"/>
    <lineage>
        <taxon>Bacteria</taxon>
        <taxon>Bacillati</taxon>
        <taxon>Actinomycetota</taxon>
        <taxon>Actinomycetes</taxon>
        <taxon>Micrococcales</taxon>
        <taxon>Micrococcaceae</taxon>
        <taxon>Falsarthrobacter</taxon>
    </lineage>
</organism>
<dbReference type="GO" id="GO:0010468">
    <property type="term" value="P:regulation of gene expression"/>
    <property type="evidence" value="ECO:0007669"/>
    <property type="project" value="TreeGrafter"/>
</dbReference>
<feature type="binding site" evidence="15">
    <location>
        <position position="119"/>
    </location>
    <ligand>
        <name>Mg(2+)</name>
        <dbReference type="ChEBI" id="CHEBI:18420"/>
    </ligand>
</feature>
<keyword evidence="7 15" id="KW-0507">mRNA processing</keyword>
<dbReference type="Proteomes" id="UP001247307">
    <property type="component" value="Unassembled WGS sequence"/>
</dbReference>
<evidence type="ECO:0000256" key="8">
    <source>
        <dbReference type="ARBA" id="ARBA00022694"/>
    </source>
</evidence>
<accession>A0AAE3YIJ7</accession>
<comment type="function">
    <text evidence="15">Digests double-stranded RNA. Involved in the processing of primary rRNA transcript to yield the immediate precursors to the large and small rRNAs (23S and 16S). Processes some mRNAs, and tRNAs when they are encoded in the rRNA operon. Processes pre-crRNA and tracrRNA of type II CRISPR loci if present in the organism.</text>
</comment>
<evidence type="ECO:0000259" key="17">
    <source>
        <dbReference type="PROSITE" id="PS50137"/>
    </source>
</evidence>
<gene>
    <name evidence="15" type="primary">rnc</name>
    <name evidence="19" type="ORF">J2S35_001790</name>
</gene>